<dbReference type="EMBL" id="WISR01000159">
    <property type="protein sequence ID" value="MQW34832.1"/>
    <property type="molecule type" value="Genomic_DNA"/>
</dbReference>
<comment type="caution">
    <text evidence="1">The sequence shown here is derived from an EMBL/GenBank/DDBJ whole genome shotgun (WGS) entry which is preliminary data.</text>
</comment>
<gene>
    <name evidence="1" type="ORF">GHK45_00575</name>
    <name evidence="2" type="ORF">GHK53_19020</name>
</gene>
<organism evidence="1">
    <name type="scientific">Rhizobium meliloti</name>
    <name type="common">Ensifer meliloti</name>
    <name type="synonym">Sinorhizobium meliloti</name>
    <dbReference type="NCBI Taxonomy" id="382"/>
    <lineage>
        <taxon>Bacteria</taxon>
        <taxon>Pseudomonadati</taxon>
        <taxon>Pseudomonadota</taxon>
        <taxon>Alphaproteobacteria</taxon>
        <taxon>Hyphomicrobiales</taxon>
        <taxon>Rhizobiaceae</taxon>
        <taxon>Sinorhizobium/Ensifer group</taxon>
        <taxon>Sinorhizobium</taxon>
    </lineage>
</organism>
<dbReference type="EMBL" id="WISP01000010">
    <property type="protein sequence ID" value="MQW02400.1"/>
    <property type="molecule type" value="Genomic_DNA"/>
</dbReference>
<evidence type="ECO:0000313" key="3">
    <source>
        <dbReference type="Proteomes" id="UP000429484"/>
    </source>
</evidence>
<evidence type="ECO:0000313" key="2">
    <source>
        <dbReference type="EMBL" id="MQW34832.1"/>
    </source>
</evidence>
<reference evidence="1 3" key="1">
    <citation type="journal article" date="2013" name="Genome Biol.">
        <title>Comparative genomics of the core and accessory genomes of 48 Sinorhizobium strains comprising five genospecies.</title>
        <authorList>
            <person name="Sugawara M."/>
            <person name="Epstein B."/>
            <person name="Badgley B.D."/>
            <person name="Unno T."/>
            <person name="Xu L."/>
            <person name="Reese J."/>
            <person name="Gyaneshwar P."/>
            <person name="Denny R."/>
            <person name="Mudge J."/>
            <person name="Bharti A.K."/>
            <person name="Farmer A.D."/>
            <person name="May G.D."/>
            <person name="Woodward J.E."/>
            <person name="Medigue C."/>
            <person name="Vallenet D."/>
            <person name="Lajus A."/>
            <person name="Rouy Z."/>
            <person name="Martinez-Vaz B."/>
            <person name="Tiffin P."/>
            <person name="Young N.D."/>
            <person name="Sadowsky M.J."/>
        </authorList>
    </citation>
    <scope>NUCLEOTIDE SEQUENCE</scope>
    <source>
        <strain evidence="1">M30</strain>
        <strain evidence="2 3">N6B1</strain>
    </source>
</reference>
<dbReference type="AlphaFoldDB" id="A0A6A7ZH63"/>
<proteinExistence type="predicted"/>
<protein>
    <submittedName>
        <fullName evidence="1">Uncharacterized protein</fullName>
    </submittedName>
</protein>
<dbReference type="Proteomes" id="UP000429484">
    <property type="component" value="Unassembled WGS sequence"/>
</dbReference>
<name>A0A6A7ZH63_RHIML</name>
<reference evidence="2" key="2">
    <citation type="submission" date="2019-10" db="EMBL/GenBank/DDBJ databases">
        <authorList>
            <person name="Sugawara M."/>
            <person name="Epstein B."/>
            <person name="Badgley B."/>
            <person name="Unno T."/>
            <person name="Xu L."/>
            <person name="Reese J."/>
            <person name="Gyaneshwar P."/>
            <person name="Denny R."/>
            <person name="Mudege J."/>
            <person name="Bharti A."/>
            <person name="Farmer A."/>
            <person name="May G."/>
            <person name="Woodward J."/>
            <person name="Medigue C."/>
            <person name="Vallenet D."/>
            <person name="Lajus A."/>
            <person name="Rouy Z."/>
            <person name="Martinez-Vaz B."/>
            <person name="Tiffin P."/>
            <person name="Young N."/>
            <person name="Sadowsky M."/>
        </authorList>
    </citation>
    <scope>NUCLEOTIDE SEQUENCE</scope>
    <source>
        <strain evidence="2">N6B1</strain>
    </source>
</reference>
<sequence>MHAQARVTPQPRPSGRGFLLLHVSFDRIRLKDKNMRQIKVLQRPLHV</sequence>
<evidence type="ECO:0000313" key="1">
    <source>
        <dbReference type="EMBL" id="MQW02400.1"/>
    </source>
</evidence>
<accession>A0A6A7ZH63</accession>